<accession>A0A9P5X1I7</accession>
<evidence type="ECO:0000256" key="1">
    <source>
        <dbReference type="SAM" id="MobiDB-lite"/>
    </source>
</evidence>
<comment type="caution">
    <text evidence="2">The sequence shown here is derived from an EMBL/GenBank/DDBJ whole genome shotgun (WGS) entry which is preliminary data.</text>
</comment>
<name>A0A9P5X1I7_9AGAR</name>
<feature type="compositionally biased region" description="Low complexity" evidence="1">
    <location>
        <begin position="330"/>
        <end position="352"/>
    </location>
</feature>
<proteinExistence type="predicted"/>
<dbReference type="AlphaFoldDB" id="A0A9P5X1I7"/>
<organism evidence="2 3">
    <name type="scientific">Macrolepiota fuliginosa MF-IS2</name>
    <dbReference type="NCBI Taxonomy" id="1400762"/>
    <lineage>
        <taxon>Eukaryota</taxon>
        <taxon>Fungi</taxon>
        <taxon>Dikarya</taxon>
        <taxon>Basidiomycota</taxon>
        <taxon>Agaricomycotina</taxon>
        <taxon>Agaricomycetes</taxon>
        <taxon>Agaricomycetidae</taxon>
        <taxon>Agaricales</taxon>
        <taxon>Agaricineae</taxon>
        <taxon>Agaricaceae</taxon>
        <taxon>Macrolepiota</taxon>
    </lineage>
</organism>
<protein>
    <submittedName>
        <fullName evidence="2">Uncharacterized protein</fullName>
    </submittedName>
</protein>
<gene>
    <name evidence="2" type="ORF">P691DRAFT_779643</name>
</gene>
<evidence type="ECO:0000313" key="3">
    <source>
        <dbReference type="Proteomes" id="UP000807342"/>
    </source>
</evidence>
<feature type="region of interest" description="Disordered" evidence="1">
    <location>
        <begin position="240"/>
        <end position="275"/>
    </location>
</feature>
<keyword evidence="3" id="KW-1185">Reference proteome</keyword>
<dbReference type="Proteomes" id="UP000807342">
    <property type="component" value="Unassembled WGS sequence"/>
</dbReference>
<dbReference type="EMBL" id="MU151751">
    <property type="protein sequence ID" value="KAF9441899.1"/>
    <property type="molecule type" value="Genomic_DNA"/>
</dbReference>
<feature type="region of interest" description="Disordered" evidence="1">
    <location>
        <begin position="329"/>
        <end position="352"/>
    </location>
</feature>
<feature type="compositionally biased region" description="Low complexity" evidence="1">
    <location>
        <begin position="240"/>
        <end position="271"/>
    </location>
</feature>
<dbReference type="OrthoDB" id="3194625at2759"/>
<sequence length="387" mass="41022">MLSNTNWAGPRSTRTRTIICFVLNQHKPSLNPPQLDTHTIASPPNLVMPRYTLIRSSSSSNTPLLLISATSKSQYTKPLTALAPHTTNHPGMDLLDESMTSFTTIVTTFGDGSVSTTVSAFPTSLSTLTARPSMTARTQESLSFSSSSVWYSSTGVIDFVNYGMKSHPAAEDEAEKEKDFSKIKISLILSISIIMEEPVDIEIYQLAERIRGYPVLRSRFGSGPAISPLYPPSSSIHSSSAGAAATGVRQSSLTSPRSSSTTQTPTYTHSSAPSLFRARASESGSIFREGVWPPPGEGSDFVDPFVGHVKSGCADGELGRVVLGVMGPLTPTSPSSPHSHSHSPSMMAPSASVALSHTADTGAGADVDVDRTPRASLTVTGFELGQM</sequence>
<evidence type="ECO:0000313" key="2">
    <source>
        <dbReference type="EMBL" id="KAF9441899.1"/>
    </source>
</evidence>
<reference evidence="2" key="1">
    <citation type="submission" date="2020-11" db="EMBL/GenBank/DDBJ databases">
        <authorList>
            <consortium name="DOE Joint Genome Institute"/>
            <person name="Ahrendt S."/>
            <person name="Riley R."/>
            <person name="Andreopoulos W."/>
            <person name="Labutti K."/>
            <person name="Pangilinan J."/>
            <person name="Ruiz-Duenas F.J."/>
            <person name="Barrasa J.M."/>
            <person name="Sanchez-Garcia M."/>
            <person name="Camarero S."/>
            <person name="Miyauchi S."/>
            <person name="Serrano A."/>
            <person name="Linde D."/>
            <person name="Babiker R."/>
            <person name="Drula E."/>
            <person name="Ayuso-Fernandez I."/>
            <person name="Pacheco R."/>
            <person name="Padilla G."/>
            <person name="Ferreira P."/>
            <person name="Barriuso J."/>
            <person name="Kellner H."/>
            <person name="Castanera R."/>
            <person name="Alfaro M."/>
            <person name="Ramirez L."/>
            <person name="Pisabarro A.G."/>
            <person name="Kuo A."/>
            <person name="Tritt A."/>
            <person name="Lipzen A."/>
            <person name="He G."/>
            <person name="Yan M."/>
            <person name="Ng V."/>
            <person name="Cullen D."/>
            <person name="Martin F."/>
            <person name="Rosso M.-N."/>
            <person name="Henrissat B."/>
            <person name="Hibbett D."/>
            <person name="Martinez A.T."/>
            <person name="Grigoriev I.V."/>
        </authorList>
    </citation>
    <scope>NUCLEOTIDE SEQUENCE</scope>
    <source>
        <strain evidence="2">MF-IS2</strain>
    </source>
</reference>